<evidence type="ECO:0000256" key="6">
    <source>
        <dbReference type="ARBA" id="ARBA00022840"/>
    </source>
</evidence>
<evidence type="ECO:0000256" key="5">
    <source>
        <dbReference type="ARBA" id="ARBA00022821"/>
    </source>
</evidence>
<dbReference type="Proteomes" id="UP000187609">
    <property type="component" value="Unassembled WGS sequence"/>
</dbReference>
<evidence type="ECO:0000256" key="2">
    <source>
        <dbReference type="ARBA" id="ARBA00022614"/>
    </source>
</evidence>
<evidence type="ECO:0000256" key="1">
    <source>
        <dbReference type="ARBA" id="ARBA00008894"/>
    </source>
</evidence>
<protein>
    <recommendedName>
        <fullName evidence="7">Disease resistance N-terminal domain-containing protein</fullName>
    </recommendedName>
</protein>
<name>A0A1J6JYV6_NICAT</name>
<keyword evidence="5" id="KW-0611">Plant defense</keyword>
<keyword evidence="3" id="KW-0677">Repeat</keyword>
<dbReference type="GO" id="GO:0006952">
    <property type="term" value="P:defense response"/>
    <property type="evidence" value="ECO:0007669"/>
    <property type="project" value="UniProtKB-KW"/>
</dbReference>
<keyword evidence="2" id="KW-0433">Leucine-rich repeat</keyword>
<gene>
    <name evidence="8" type="ORF">A4A49_31217</name>
</gene>
<feature type="domain" description="Disease resistance N-terminal" evidence="7">
    <location>
        <begin position="14"/>
        <end position="98"/>
    </location>
</feature>
<evidence type="ECO:0000313" key="8">
    <source>
        <dbReference type="EMBL" id="OIT22938.1"/>
    </source>
</evidence>
<dbReference type="AlphaFoldDB" id="A0A1J6JYV6"/>
<sequence length="204" mass="23893">MILSAEETSMAEAFVSFLIERIEGVLKLNKGTLLCGAKKCVEDLHSELKKMKLFLKDAEEKQMENKEISQMVDNIRRVAFKIDDKVEEYAFEVAKSRKIWIKGVMAHYKRVYYGRQKKFQLEMVEFKGKVKGFTRSLQLHGVKKIMHEKDCGKIVGLCKWEEITMVKKMESNFEGFIGTESIYVFDKDMVMQKAKVKDQHFERI</sequence>
<dbReference type="InterPro" id="IPR041118">
    <property type="entry name" value="Rx_N"/>
</dbReference>
<keyword evidence="6" id="KW-0067">ATP-binding</keyword>
<evidence type="ECO:0000256" key="3">
    <source>
        <dbReference type="ARBA" id="ARBA00022737"/>
    </source>
</evidence>
<comment type="similarity">
    <text evidence="1">Belongs to the disease resistance NB-LRR family.</text>
</comment>
<dbReference type="OMA" id="DMIENIR"/>
<dbReference type="GO" id="GO:0005524">
    <property type="term" value="F:ATP binding"/>
    <property type="evidence" value="ECO:0007669"/>
    <property type="project" value="UniProtKB-KW"/>
</dbReference>
<evidence type="ECO:0000313" key="9">
    <source>
        <dbReference type="Proteomes" id="UP000187609"/>
    </source>
</evidence>
<dbReference type="SMR" id="A0A1J6JYV6"/>
<dbReference type="CDD" id="cd14798">
    <property type="entry name" value="RX-CC_like"/>
    <property type="match status" value="1"/>
</dbReference>
<dbReference type="Gene3D" id="1.20.5.4130">
    <property type="match status" value="1"/>
</dbReference>
<accession>A0A1J6JYV6</accession>
<evidence type="ECO:0000256" key="4">
    <source>
        <dbReference type="ARBA" id="ARBA00022741"/>
    </source>
</evidence>
<dbReference type="Pfam" id="PF18052">
    <property type="entry name" value="Rx_N"/>
    <property type="match status" value="1"/>
</dbReference>
<dbReference type="Gramene" id="OIT22938">
    <property type="protein sequence ID" value="OIT22938"/>
    <property type="gene ID" value="A4A49_31217"/>
</dbReference>
<dbReference type="InterPro" id="IPR038005">
    <property type="entry name" value="RX-like_CC"/>
</dbReference>
<keyword evidence="4" id="KW-0547">Nucleotide-binding</keyword>
<organism evidence="8 9">
    <name type="scientific">Nicotiana attenuata</name>
    <name type="common">Coyote tobacco</name>
    <dbReference type="NCBI Taxonomy" id="49451"/>
    <lineage>
        <taxon>Eukaryota</taxon>
        <taxon>Viridiplantae</taxon>
        <taxon>Streptophyta</taxon>
        <taxon>Embryophyta</taxon>
        <taxon>Tracheophyta</taxon>
        <taxon>Spermatophyta</taxon>
        <taxon>Magnoliopsida</taxon>
        <taxon>eudicotyledons</taxon>
        <taxon>Gunneridae</taxon>
        <taxon>Pentapetalae</taxon>
        <taxon>asterids</taxon>
        <taxon>lamiids</taxon>
        <taxon>Solanales</taxon>
        <taxon>Solanaceae</taxon>
        <taxon>Nicotianoideae</taxon>
        <taxon>Nicotianeae</taxon>
        <taxon>Nicotiana</taxon>
    </lineage>
</organism>
<evidence type="ECO:0000259" key="7">
    <source>
        <dbReference type="Pfam" id="PF18052"/>
    </source>
</evidence>
<proteinExistence type="inferred from homology"/>
<reference evidence="8" key="1">
    <citation type="submission" date="2016-11" db="EMBL/GenBank/DDBJ databases">
        <title>The genome of Nicotiana attenuata.</title>
        <authorList>
            <person name="Xu S."/>
            <person name="Brockmoeller T."/>
            <person name="Gaquerel E."/>
            <person name="Navarro A."/>
            <person name="Kuhl H."/>
            <person name="Gase K."/>
            <person name="Ling Z."/>
            <person name="Zhou W."/>
            <person name="Kreitzer C."/>
            <person name="Stanke M."/>
            <person name="Tang H."/>
            <person name="Lyons E."/>
            <person name="Pandey P."/>
            <person name="Pandey S.P."/>
            <person name="Timmermann B."/>
            <person name="Baldwin I.T."/>
        </authorList>
    </citation>
    <scope>NUCLEOTIDE SEQUENCE [LARGE SCALE GENOMIC DNA]</scope>
    <source>
        <strain evidence="8">UT</strain>
    </source>
</reference>
<keyword evidence="9" id="KW-1185">Reference proteome</keyword>
<dbReference type="EMBL" id="MJEQ01003409">
    <property type="protein sequence ID" value="OIT22938.1"/>
    <property type="molecule type" value="Genomic_DNA"/>
</dbReference>
<comment type="caution">
    <text evidence="8">The sequence shown here is derived from an EMBL/GenBank/DDBJ whole genome shotgun (WGS) entry which is preliminary data.</text>
</comment>